<name>A0AC61QR35_9BACT</name>
<protein>
    <submittedName>
        <fullName evidence="1">NADH-quinone oxidoreductase subunit I</fullName>
    </submittedName>
</protein>
<dbReference type="Proteomes" id="UP000308886">
    <property type="component" value="Unassembled WGS sequence"/>
</dbReference>
<organism evidence="1 2">
    <name type="scientific">Palleniella muris</name>
    <dbReference type="NCBI Taxonomy" id="3038145"/>
    <lineage>
        <taxon>Bacteria</taxon>
        <taxon>Pseudomonadati</taxon>
        <taxon>Bacteroidota</taxon>
        <taxon>Bacteroidia</taxon>
        <taxon>Bacteroidales</taxon>
        <taxon>Prevotellaceae</taxon>
        <taxon>Palleniella</taxon>
    </lineage>
</organism>
<reference evidence="1" key="1">
    <citation type="submission" date="2019-04" db="EMBL/GenBank/DDBJ databases">
        <title>Microbes associate with the intestines of laboratory mice.</title>
        <authorList>
            <person name="Navarre W."/>
            <person name="Wong E."/>
            <person name="Huang K."/>
            <person name="Tropini C."/>
            <person name="Ng K."/>
            <person name="Yu B."/>
        </authorList>
    </citation>
    <scope>NUCLEOTIDE SEQUENCE</scope>
    <source>
        <strain evidence="1">NM73_A23</strain>
    </source>
</reference>
<gene>
    <name evidence="1" type="ORF">E5358_06410</name>
</gene>
<proteinExistence type="predicted"/>
<comment type="caution">
    <text evidence="1">The sequence shown here is derived from an EMBL/GenBank/DDBJ whole genome shotgun (WGS) entry which is preliminary data.</text>
</comment>
<evidence type="ECO:0000313" key="2">
    <source>
        <dbReference type="Proteomes" id="UP000308886"/>
    </source>
</evidence>
<accession>A0AC61QR35</accession>
<sequence length="175" mass="19843">MEQEKSYFGGIVDGVKSLCTGFGVTLKEYFTPKVTEQYPENRKTTLHVSARHRGRLIMPLDENGNNKCIACKLCEMACPNGTIKITQKQIETEDGKKKRVLEDYRYDLGECMFCELCVNACPHDAIKFVNDFENSTFSRDALVHHLDKEKFEAALPNITDGGNPIEIGTWNTKKK</sequence>
<dbReference type="EMBL" id="SRZC01000008">
    <property type="protein sequence ID" value="TGX82670.1"/>
    <property type="molecule type" value="Genomic_DNA"/>
</dbReference>
<keyword evidence="2" id="KW-1185">Reference proteome</keyword>
<evidence type="ECO:0000313" key="1">
    <source>
        <dbReference type="EMBL" id="TGX82670.1"/>
    </source>
</evidence>